<proteinExistence type="predicted"/>
<dbReference type="AlphaFoldDB" id="A0A2M6ZEI9"/>
<dbReference type="EMBL" id="PEWN01000135">
    <property type="protein sequence ID" value="PIU50745.1"/>
    <property type="molecule type" value="Genomic_DNA"/>
</dbReference>
<name>A0A2M6ZEI9_9BACT</name>
<evidence type="ECO:0000313" key="2">
    <source>
        <dbReference type="Proteomes" id="UP000229227"/>
    </source>
</evidence>
<dbReference type="Proteomes" id="UP000229227">
    <property type="component" value="Unassembled WGS sequence"/>
</dbReference>
<accession>A0A2M6ZEI9</accession>
<gene>
    <name evidence="1" type="ORF">COS91_08065</name>
</gene>
<evidence type="ECO:0000313" key="1">
    <source>
        <dbReference type="EMBL" id="PIU50745.1"/>
    </source>
</evidence>
<comment type="caution">
    <text evidence="1">The sequence shown here is derived from an EMBL/GenBank/DDBJ whole genome shotgun (WGS) entry which is preliminary data.</text>
</comment>
<sequence>MQDKEVIEFTKSISGKEIRLTFKQWFHIIESHDYMGGNIEKVMETISSPDYIIKGIKGELIAIKHYHNTTIGEKCCVVVYKEEEKEGFIITAFFTSKPETIRKGGVVWQKQKLE</sequence>
<organism evidence="1 2">
    <name type="scientific">Candidatus Desantisbacteria bacterium CG07_land_8_20_14_0_80_39_15</name>
    <dbReference type="NCBI Taxonomy" id="1974549"/>
    <lineage>
        <taxon>Bacteria</taxon>
        <taxon>Candidatus Desantisiibacteriota</taxon>
    </lineage>
</organism>
<evidence type="ECO:0008006" key="3">
    <source>
        <dbReference type="Google" id="ProtNLM"/>
    </source>
</evidence>
<reference evidence="2" key="1">
    <citation type="submission" date="2017-09" db="EMBL/GenBank/DDBJ databases">
        <title>Depth-based differentiation of microbial function through sediment-hosted aquifers and enrichment of novel symbionts in the deep terrestrial subsurface.</title>
        <authorList>
            <person name="Probst A.J."/>
            <person name="Ladd B."/>
            <person name="Jarett J.K."/>
            <person name="Geller-Mcgrath D.E."/>
            <person name="Sieber C.M.K."/>
            <person name="Emerson J.B."/>
            <person name="Anantharaman K."/>
            <person name="Thomas B.C."/>
            <person name="Malmstrom R."/>
            <person name="Stieglmeier M."/>
            <person name="Klingl A."/>
            <person name="Woyke T."/>
            <person name="Ryan C.M."/>
            <person name="Banfield J.F."/>
        </authorList>
    </citation>
    <scope>NUCLEOTIDE SEQUENCE [LARGE SCALE GENOMIC DNA]</scope>
</reference>
<protein>
    <recommendedName>
        <fullName evidence="3">Phage-Barnase-EndoU-ColicinE5/D-RelE like nuclease 2 domain-containing protein</fullName>
    </recommendedName>
</protein>